<accession>A0AA41QMN0</accession>
<dbReference type="AlphaFoldDB" id="A0AA41QMN0"/>
<feature type="transmembrane region" description="Helical" evidence="1">
    <location>
        <begin position="43"/>
        <end position="61"/>
    </location>
</feature>
<feature type="transmembrane region" description="Helical" evidence="1">
    <location>
        <begin position="12"/>
        <end position="31"/>
    </location>
</feature>
<proteinExistence type="predicted"/>
<dbReference type="Proteomes" id="UP001156140">
    <property type="component" value="Unassembled WGS sequence"/>
</dbReference>
<keyword evidence="3" id="KW-1185">Reference proteome</keyword>
<keyword evidence="1" id="KW-0812">Transmembrane</keyword>
<name>A0AA41QMN0_9HYPH</name>
<protein>
    <submittedName>
        <fullName evidence="2">Uncharacterized protein</fullName>
    </submittedName>
</protein>
<keyword evidence="1" id="KW-1133">Transmembrane helix</keyword>
<evidence type="ECO:0000256" key="1">
    <source>
        <dbReference type="SAM" id="Phobius"/>
    </source>
</evidence>
<dbReference type="EMBL" id="JALAZD010000001">
    <property type="protein sequence ID" value="MCI0126977.1"/>
    <property type="molecule type" value="Genomic_DNA"/>
</dbReference>
<evidence type="ECO:0000313" key="3">
    <source>
        <dbReference type="Proteomes" id="UP001156140"/>
    </source>
</evidence>
<keyword evidence="1" id="KW-0472">Membrane</keyword>
<organism evidence="2 3">
    <name type="scientific">Paradevosia shaoguanensis</name>
    <dbReference type="NCBI Taxonomy" id="1335043"/>
    <lineage>
        <taxon>Bacteria</taxon>
        <taxon>Pseudomonadati</taxon>
        <taxon>Pseudomonadota</taxon>
        <taxon>Alphaproteobacteria</taxon>
        <taxon>Hyphomicrobiales</taxon>
        <taxon>Devosiaceae</taxon>
        <taxon>Paradevosia</taxon>
    </lineage>
</organism>
<comment type="caution">
    <text evidence="2">The sequence shown here is derived from an EMBL/GenBank/DDBJ whole genome shotgun (WGS) entry which is preliminary data.</text>
</comment>
<sequence length="75" mass="8631">MDRRKLPGASLFFLIFGTLLLLPPLVLLFNLHERFFGIPLEVIYLFTVWFVLVVGTAVFAYRLPHEGDHKTEDIG</sequence>
<evidence type="ECO:0000313" key="2">
    <source>
        <dbReference type="EMBL" id="MCI0126977.1"/>
    </source>
</evidence>
<reference evidence="2" key="1">
    <citation type="submission" date="2022-03" db="EMBL/GenBank/DDBJ databases">
        <title>The complete genome sequence of a Methyloterrigena soli.</title>
        <authorList>
            <person name="Zi Z."/>
        </authorList>
    </citation>
    <scope>NUCLEOTIDE SEQUENCE</scope>
    <source>
        <strain evidence="2">M48</strain>
    </source>
</reference>
<dbReference type="RefSeq" id="WP_035038741.1">
    <property type="nucleotide sequence ID" value="NZ_CP068983.1"/>
</dbReference>
<gene>
    <name evidence="2" type="ORF">ML536_09070</name>
</gene>